<proteinExistence type="inferred from homology"/>
<dbReference type="Gene3D" id="2.40.50.100">
    <property type="match status" value="1"/>
</dbReference>
<feature type="signal peptide" evidence="3">
    <location>
        <begin position="1"/>
        <end position="19"/>
    </location>
</feature>
<keyword evidence="3" id="KW-0732">Signal</keyword>
<keyword evidence="2" id="KW-0175">Coiled coil</keyword>
<dbReference type="GO" id="GO:0015562">
    <property type="term" value="F:efflux transmembrane transporter activity"/>
    <property type="evidence" value="ECO:0007669"/>
    <property type="project" value="TreeGrafter"/>
</dbReference>
<comment type="similarity">
    <text evidence="1">Belongs to the membrane fusion protein (MFP) (TC 8.A.1) family.</text>
</comment>
<feature type="domain" description="CusB-like beta-barrel" evidence="4">
    <location>
        <begin position="200"/>
        <end position="270"/>
    </location>
</feature>
<evidence type="ECO:0000256" key="1">
    <source>
        <dbReference type="ARBA" id="ARBA00009477"/>
    </source>
</evidence>
<dbReference type="InterPro" id="IPR006143">
    <property type="entry name" value="RND_pump_MFP"/>
</dbReference>
<dbReference type="Pfam" id="PF25973">
    <property type="entry name" value="BSH_CzcB"/>
    <property type="match status" value="1"/>
</dbReference>
<reference evidence="6" key="1">
    <citation type="submission" date="2020-01" db="EMBL/GenBank/DDBJ databases">
        <authorList>
            <person name="Meier V. D."/>
            <person name="Meier V D."/>
        </authorList>
    </citation>
    <scope>NUCLEOTIDE SEQUENCE</scope>
    <source>
        <strain evidence="6">HLG_WM_MAG_07</strain>
    </source>
</reference>
<dbReference type="AlphaFoldDB" id="A0A6S6UHB0"/>
<evidence type="ECO:0000256" key="2">
    <source>
        <dbReference type="SAM" id="Coils"/>
    </source>
</evidence>
<dbReference type="Gene3D" id="2.40.420.20">
    <property type="match status" value="1"/>
</dbReference>
<protein>
    <submittedName>
        <fullName evidence="6">Uncharacterized protein</fullName>
    </submittedName>
</protein>
<gene>
    <name evidence="6" type="ORF">HELGO_WM9379</name>
</gene>
<dbReference type="InterPro" id="IPR058792">
    <property type="entry name" value="Beta-barrel_RND_2"/>
</dbReference>
<accession>A0A6S6UHB0</accession>
<dbReference type="NCBIfam" id="TIGR01730">
    <property type="entry name" value="RND_mfp"/>
    <property type="match status" value="1"/>
</dbReference>
<dbReference type="SUPFAM" id="SSF111369">
    <property type="entry name" value="HlyD-like secretion proteins"/>
    <property type="match status" value="1"/>
</dbReference>
<evidence type="ECO:0000313" key="6">
    <source>
        <dbReference type="EMBL" id="CAA6828617.1"/>
    </source>
</evidence>
<feature type="coiled-coil region" evidence="2">
    <location>
        <begin position="86"/>
        <end position="127"/>
    </location>
</feature>
<dbReference type="Gene3D" id="2.40.30.170">
    <property type="match status" value="1"/>
</dbReference>
<sequence>MKRYTLLFWLFLVSLPASAEKPKKLSLVTTEQVISKPLQEVLPLSGTTEALRESGLSPRIDGLVAKLHVQEGDWITAGQPLLELDSAIAKTQVASAQARLEEAQTRYKEAQRQRKEFQTLRKQLHATSNTVESAIADENAAKATVAAQRADLQRLQVLFSRHTLKAPFSGLIAEKHTEVGQWVKADSPVLKLVALDTIRVRASLPQRYYQHLAQNAGIRISFDALPEKSYRGKLSSLMSVGNQSTRSFPLFINIDNPKRTIAPGMSAQVFVELRSNTAKALLVPRDAVVLRADGSRLVWRVIEGKEGQHTVQAVKVLLGRAEQELLEVLDSSLQEGDRIVMLGNESLRPGQGIRINQANKE</sequence>
<dbReference type="Pfam" id="PF25954">
    <property type="entry name" value="Beta-barrel_RND_2"/>
    <property type="match status" value="1"/>
</dbReference>
<dbReference type="PANTHER" id="PTHR30469:SF15">
    <property type="entry name" value="HLYD FAMILY OF SECRETION PROTEINS"/>
    <property type="match status" value="1"/>
</dbReference>
<dbReference type="InterPro" id="IPR058647">
    <property type="entry name" value="BSH_CzcB-like"/>
</dbReference>
<feature type="domain" description="CzcB-like barrel-sandwich hybrid" evidence="5">
    <location>
        <begin position="56"/>
        <end position="192"/>
    </location>
</feature>
<dbReference type="Gene3D" id="1.10.287.470">
    <property type="entry name" value="Helix hairpin bin"/>
    <property type="match status" value="1"/>
</dbReference>
<dbReference type="PANTHER" id="PTHR30469">
    <property type="entry name" value="MULTIDRUG RESISTANCE PROTEIN MDTA"/>
    <property type="match status" value="1"/>
</dbReference>
<evidence type="ECO:0000259" key="4">
    <source>
        <dbReference type="Pfam" id="PF25954"/>
    </source>
</evidence>
<evidence type="ECO:0000259" key="5">
    <source>
        <dbReference type="Pfam" id="PF25973"/>
    </source>
</evidence>
<organism evidence="6">
    <name type="scientific">uncultured Thiotrichaceae bacterium</name>
    <dbReference type="NCBI Taxonomy" id="298394"/>
    <lineage>
        <taxon>Bacteria</taxon>
        <taxon>Pseudomonadati</taxon>
        <taxon>Pseudomonadota</taxon>
        <taxon>Gammaproteobacteria</taxon>
        <taxon>Thiotrichales</taxon>
        <taxon>Thiotrichaceae</taxon>
        <taxon>environmental samples</taxon>
    </lineage>
</organism>
<evidence type="ECO:0000256" key="3">
    <source>
        <dbReference type="SAM" id="SignalP"/>
    </source>
</evidence>
<dbReference type="GO" id="GO:1990281">
    <property type="term" value="C:efflux pump complex"/>
    <property type="evidence" value="ECO:0007669"/>
    <property type="project" value="TreeGrafter"/>
</dbReference>
<feature type="chain" id="PRO_5028294719" evidence="3">
    <location>
        <begin position="20"/>
        <end position="361"/>
    </location>
</feature>
<dbReference type="EMBL" id="CACVAY010000149">
    <property type="protein sequence ID" value="CAA6828617.1"/>
    <property type="molecule type" value="Genomic_DNA"/>
</dbReference>
<name>A0A6S6UHB0_9GAMM</name>